<protein>
    <recommendedName>
        <fullName evidence="4">AlgX/AlgJ SGNH hydrolase-like domain-containing protein</fullName>
    </recommendedName>
</protein>
<sequence>MPQKTNTNSTQIILFWLPHAAVIAALLSFSLMYFFHIYDKVFSGGSSKWLTAARALLLISVSLLVSYVIFAISSKKHRNEIVANSIFIIVFYTSCIYIAEYIVPFEPLPPFEYSLEVYSKSQITLQRLIGRRLTIKDTRFRGAVHRESFNSTGWPDKERLPAEAGKRQIVFIGDSFLQVRSTNNAAWLVEEKLKPADKDIEIINISQDDTDPLDYRFRFYEFAFDYNPAHIVIFLCLANDLDINYKYTPYKHEPFYVSDQAVLYLASRVERGVLRELIRLKNTNVLFTDKGSLINALRPFKLPVNKLNFIYLAVAAHSSASHGKAFPLEGSFPKLLAAFCQLWQDRVSGTPPSIKAKLAAKEDYRKYVRCYSLPKEQRLVAVAKLIAKQDNPELIISKLSLLDEKFLTEFLQEPDMTYVSFPAIEKFVYNKPASFDQSSTQAVTEAVDNYMLLFIELQNEAVRRNVGLTFVLIPEASLIDEEYYNFWLPLIDFRKKLGNVHSLGMGLSSRLPAAAQTINLNNYKNDFNMGYWHFDGHWNDKGNEAAAAIVSSYLKTANAVRAYGVIQ</sequence>
<keyword evidence="3" id="KW-1185">Reference proteome</keyword>
<keyword evidence="1" id="KW-0472">Membrane</keyword>
<keyword evidence="1" id="KW-1133">Transmembrane helix</keyword>
<gene>
    <name evidence="2" type="ORF">ASN18_0025</name>
</gene>
<feature type="transmembrane region" description="Helical" evidence="1">
    <location>
        <begin position="12"/>
        <end position="35"/>
    </location>
</feature>
<organism evidence="2 3">
    <name type="scientific">Candidatus Magnetominusculus xianensis</name>
    <dbReference type="NCBI Taxonomy" id="1748249"/>
    <lineage>
        <taxon>Bacteria</taxon>
        <taxon>Pseudomonadati</taxon>
        <taxon>Nitrospirota</taxon>
        <taxon>Nitrospiria</taxon>
        <taxon>Nitrospirales</taxon>
        <taxon>Nitrospiraceae</taxon>
        <taxon>Candidatus Magnetominusculus</taxon>
    </lineage>
</organism>
<evidence type="ECO:0008006" key="4">
    <source>
        <dbReference type="Google" id="ProtNLM"/>
    </source>
</evidence>
<comment type="caution">
    <text evidence="2">The sequence shown here is derived from an EMBL/GenBank/DDBJ whole genome shotgun (WGS) entry which is preliminary data.</text>
</comment>
<dbReference type="RefSeq" id="WP_085050567.1">
    <property type="nucleotide sequence ID" value="NZ_LNQR01000001.1"/>
</dbReference>
<evidence type="ECO:0000256" key="1">
    <source>
        <dbReference type="SAM" id="Phobius"/>
    </source>
</evidence>
<evidence type="ECO:0000313" key="2">
    <source>
        <dbReference type="EMBL" id="KWT95097.1"/>
    </source>
</evidence>
<dbReference type="Proteomes" id="UP000060487">
    <property type="component" value="Unassembled WGS sequence"/>
</dbReference>
<name>A0ABR5SJS5_9BACT</name>
<dbReference type="SUPFAM" id="SSF52266">
    <property type="entry name" value="SGNH hydrolase"/>
    <property type="match status" value="1"/>
</dbReference>
<dbReference type="EMBL" id="LNQR01000001">
    <property type="protein sequence ID" value="KWT95097.1"/>
    <property type="molecule type" value="Genomic_DNA"/>
</dbReference>
<feature type="transmembrane region" description="Helical" evidence="1">
    <location>
        <begin position="81"/>
        <end position="99"/>
    </location>
</feature>
<accession>A0ABR5SJS5</accession>
<evidence type="ECO:0000313" key="3">
    <source>
        <dbReference type="Proteomes" id="UP000060487"/>
    </source>
</evidence>
<reference evidence="2 3" key="1">
    <citation type="submission" date="2015-11" db="EMBL/GenBank/DDBJ databases">
        <authorList>
            <person name="Lin W."/>
        </authorList>
    </citation>
    <scope>NUCLEOTIDE SEQUENCE [LARGE SCALE GENOMIC DNA]</scope>
    <source>
        <strain evidence="2 3">HCH-1</strain>
    </source>
</reference>
<proteinExistence type="predicted"/>
<feature type="transmembrane region" description="Helical" evidence="1">
    <location>
        <begin position="55"/>
        <end position="74"/>
    </location>
</feature>
<keyword evidence="1" id="KW-0812">Transmembrane</keyword>